<dbReference type="KEGG" id="dqu:106748065"/>
<feature type="non-terminal residue" evidence="3">
    <location>
        <position position="352"/>
    </location>
</feature>
<feature type="transmembrane region" description="Helical" evidence="1">
    <location>
        <begin position="116"/>
        <end position="133"/>
    </location>
</feature>
<keyword evidence="1" id="KW-1133">Transmembrane helix</keyword>
<feature type="transmembrane region" description="Helical" evidence="1">
    <location>
        <begin position="6"/>
        <end position="24"/>
    </location>
</feature>
<name>A0A6P3XUB8_DINQU</name>
<evidence type="ECO:0000313" key="2">
    <source>
        <dbReference type="Proteomes" id="UP000515204"/>
    </source>
</evidence>
<keyword evidence="2" id="KW-1185">Reference proteome</keyword>
<accession>A0A6P3XUB8</accession>
<reference evidence="3" key="1">
    <citation type="submission" date="2025-08" db="UniProtKB">
        <authorList>
            <consortium name="RefSeq"/>
        </authorList>
    </citation>
    <scope>IDENTIFICATION</scope>
</reference>
<feature type="transmembrane region" description="Helical" evidence="1">
    <location>
        <begin position="61"/>
        <end position="85"/>
    </location>
</feature>
<dbReference type="AlphaFoldDB" id="A0A6P3XUB8"/>
<keyword evidence="1" id="KW-0472">Membrane</keyword>
<dbReference type="GeneID" id="106748065"/>
<dbReference type="OrthoDB" id="7554076at2759"/>
<evidence type="ECO:0000256" key="1">
    <source>
        <dbReference type="SAM" id="Phobius"/>
    </source>
</evidence>
<evidence type="ECO:0000313" key="3">
    <source>
        <dbReference type="RefSeq" id="XP_014481747.1"/>
    </source>
</evidence>
<feature type="transmembrane region" description="Helical" evidence="1">
    <location>
        <begin position="153"/>
        <end position="174"/>
    </location>
</feature>
<organism evidence="2 3">
    <name type="scientific">Dinoponera quadriceps</name>
    <name type="common">South American ant</name>
    <dbReference type="NCBI Taxonomy" id="609295"/>
    <lineage>
        <taxon>Eukaryota</taxon>
        <taxon>Metazoa</taxon>
        <taxon>Ecdysozoa</taxon>
        <taxon>Arthropoda</taxon>
        <taxon>Hexapoda</taxon>
        <taxon>Insecta</taxon>
        <taxon>Pterygota</taxon>
        <taxon>Neoptera</taxon>
        <taxon>Endopterygota</taxon>
        <taxon>Hymenoptera</taxon>
        <taxon>Apocrita</taxon>
        <taxon>Aculeata</taxon>
        <taxon>Formicoidea</taxon>
        <taxon>Formicidae</taxon>
        <taxon>Ponerinae</taxon>
        <taxon>Ponerini</taxon>
        <taxon>Dinoponera</taxon>
    </lineage>
</organism>
<keyword evidence="1" id="KW-0812">Transmembrane</keyword>
<proteinExistence type="predicted"/>
<sequence length="352" mass="40840">MVKTVQAALSPLLVVGAFCGLCVFEFPLGRPRPYLTCLYFLVTWSIYAYIVYYLIDIAQEQIIFLSWTNLTITISSFVSMLVNIFRCKELKKCLRKLSIVDDTLEVLGTPKEYRPLYKWMIGVIITWSLFSIVDDTLEVLGTPKEYRPLYKWMIGVIITWCVTANLLNVLDILWQHSKGTKGKRFDVVRICTPLVENHLLHLGNINGVMLGTVLGYTASRFERVNKHIYNLLENNAEHAGKRNTLILVGQKRVLEESEKRGQRFWIIMHVHLQLSMLSRQLNKVFNVQMTLEMATLFAVLVDQFFDFHHIYVDENRNLLHQIVAKLTTYIWTGLFTAKLFALNYICQTICDK</sequence>
<dbReference type="Proteomes" id="UP000515204">
    <property type="component" value="Unplaced"/>
</dbReference>
<feature type="transmembrane region" description="Helical" evidence="1">
    <location>
        <begin position="36"/>
        <end position="55"/>
    </location>
</feature>
<protein>
    <submittedName>
        <fullName evidence="3">Uncharacterized protein LOC106748065</fullName>
    </submittedName>
</protein>
<gene>
    <name evidence="3" type="primary">LOC106748065</name>
</gene>
<dbReference type="RefSeq" id="XP_014481747.1">
    <property type="nucleotide sequence ID" value="XM_014626261.1"/>
</dbReference>